<evidence type="ECO:0000313" key="1">
    <source>
        <dbReference type="EMBL" id="KIO10708.1"/>
    </source>
</evidence>
<protein>
    <submittedName>
        <fullName evidence="1">Uncharacterized protein</fullName>
    </submittedName>
</protein>
<reference evidence="2" key="2">
    <citation type="submission" date="2015-01" db="EMBL/GenBank/DDBJ databases">
        <title>Evolutionary Origins and Diversification of the Mycorrhizal Mutualists.</title>
        <authorList>
            <consortium name="DOE Joint Genome Institute"/>
            <consortium name="Mycorrhizal Genomics Consortium"/>
            <person name="Kohler A."/>
            <person name="Kuo A."/>
            <person name="Nagy L.G."/>
            <person name="Floudas D."/>
            <person name="Copeland A."/>
            <person name="Barry K.W."/>
            <person name="Cichocki N."/>
            <person name="Veneault-Fourrey C."/>
            <person name="LaButti K."/>
            <person name="Lindquist E.A."/>
            <person name="Lipzen A."/>
            <person name="Lundell T."/>
            <person name="Morin E."/>
            <person name="Murat C."/>
            <person name="Riley R."/>
            <person name="Ohm R."/>
            <person name="Sun H."/>
            <person name="Tunlid A."/>
            <person name="Henrissat B."/>
            <person name="Grigoriev I.V."/>
            <person name="Hibbett D.S."/>
            <person name="Martin F."/>
        </authorList>
    </citation>
    <scope>NUCLEOTIDE SEQUENCE [LARGE SCALE GENOMIC DNA]</scope>
    <source>
        <strain evidence="2">Marx 270</strain>
    </source>
</reference>
<dbReference type="EMBL" id="KN831951">
    <property type="protein sequence ID" value="KIO10708.1"/>
    <property type="molecule type" value="Genomic_DNA"/>
</dbReference>
<sequence>MSDNVVQTTMDSGVCRLCVDAAGASSVVAITYEFIRREYMLDRVTIHEEFTAETVYPRGSLLSGSALSSASSGVRRCPPRSRVYGGLSVAVRVSTA</sequence>
<evidence type="ECO:0000313" key="2">
    <source>
        <dbReference type="Proteomes" id="UP000054217"/>
    </source>
</evidence>
<accession>A0A0C3JNE1</accession>
<name>A0A0C3JNE1_PISTI</name>
<dbReference type="AlphaFoldDB" id="A0A0C3JNE1"/>
<keyword evidence="2" id="KW-1185">Reference proteome</keyword>
<dbReference type="Proteomes" id="UP000054217">
    <property type="component" value="Unassembled WGS sequence"/>
</dbReference>
<dbReference type="HOGENOM" id="CLU_2360608_0_0_1"/>
<gene>
    <name evidence="1" type="ORF">M404DRAFT_20956</name>
</gene>
<proteinExistence type="predicted"/>
<dbReference type="InParanoid" id="A0A0C3JNE1"/>
<organism evidence="1 2">
    <name type="scientific">Pisolithus tinctorius Marx 270</name>
    <dbReference type="NCBI Taxonomy" id="870435"/>
    <lineage>
        <taxon>Eukaryota</taxon>
        <taxon>Fungi</taxon>
        <taxon>Dikarya</taxon>
        <taxon>Basidiomycota</taxon>
        <taxon>Agaricomycotina</taxon>
        <taxon>Agaricomycetes</taxon>
        <taxon>Agaricomycetidae</taxon>
        <taxon>Boletales</taxon>
        <taxon>Sclerodermatineae</taxon>
        <taxon>Pisolithaceae</taxon>
        <taxon>Pisolithus</taxon>
    </lineage>
</organism>
<reference evidence="1 2" key="1">
    <citation type="submission" date="2014-04" db="EMBL/GenBank/DDBJ databases">
        <authorList>
            <consortium name="DOE Joint Genome Institute"/>
            <person name="Kuo A."/>
            <person name="Kohler A."/>
            <person name="Costa M.D."/>
            <person name="Nagy L.G."/>
            <person name="Floudas D."/>
            <person name="Copeland A."/>
            <person name="Barry K.W."/>
            <person name="Cichocki N."/>
            <person name="Veneault-Fourrey C."/>
            <person name="LaButti K."/>
            <person name="Lindquist E.A."/>
            <person name="Lipzen A."/>
            <person name="Lundell T."/>
            <person name="Morin E."/>
            <person name="Murat C."/>
            <person name="Sun H."/>
            <person name="Tunlid A."/>
            <person name="Henrissat B."/>
            <person name="Grigoriev I.V."/>
            <person name="Hibbett D.S."/>
            <person name="Martin F."/>
            <person name="Nordberg H.P."/>
            <person name="Cantor M.N."/>
            <person name="Hua S.X."/>
        </authorList>
    </citation>
    <scope>NUCLEOTIDE SEQUENCE [LARGE SCALE GENOMIC DNA]</scope>
    <source>
        <strain evidence="1 2">Marx 270</strain>
    </source>
</reference>